<protein>
    <submittedName>
        <fullName evidence="2">NADPH-dependent FMN reductase</fullName>
    </submittedName>
</protein>
<dbReference type="Gene3D" id="3.40.50.360">
    <property type="match status" value="1"/>
</dbReference>
<name>A0ABX0W631_9RHOB</name>
<dbReference type="InterPro" id="IPR029039">
    <property type="entry name" value="Flavoprotein-like_sf"/>
</dbReference>
<dbReference type="EMBL" id="QHLQ01000006">
    <property type="protein sequence ID" value="NIZ61027.1"/>
    <property type="molecule type" value="Genomic_DNA"/>
</dbReference>
<dbReference type="InterPro" id="IPR050712">
    <property type="entry name" value="NAD(P)H-dep_reductase"/>
</dbReference>
<organism evidence="2 3">
    <name type="scientific">Parasedimentitalea denitrificans</name>
    <dbReference type="NCBI Taxonomy" id="2211118"/>
    <lineage>
        <taxon>Bacteria</taxon>
        <taxon>Pseudomonadati</taxon>
        <taxon>Pseudomonadota</taxon>
        <taxon>Alphaproteobacteria</taxon>
        <taxon>Rhodobacterales</taxon>
        <taxon>Paracoccaceae</taxon>
        <taxon>Parasedimentitalea</taxon>
    </lineage>
</organism>
<accession>A0ABX0W631</accession>
<proteinExistence type="predicted"/>
<feature type="domain" description="NADPH-dependent FMN reductase-like" evidence="1">
    <location>
        <begin position="6"/>
        <end position="143"/>
    </location>
</feature>
<dbReference type="PANTHER" id="PTHR30543">
    <property type="entry name" value="CHROMATE REDUCTASE"/>
    <property type="match status" value="1"/>
</dbReference>
<evidence type="ECO:0000313" key="2">
    <source>
        <dbReference type="EMBL" id="NIZ61027.1"/>
    </source>
</evidence>
<dbReference type="Pfam" id="PF03358">
    <property type="entry name" value="FMN_red"/>
    <property type="match status" value="1"/>
</dbReference>
<dbReference type="Proteomes" id="UP001429564">
    <property type="component" value="Unassembled WGS sequence"/>
</dbReference>
<dbReference type="SUPFAM" id="SSF52218">
    <property type="entry name" value="Flavoproteins"/>
    <property type="match status" value="1"/>
</dbReference>
<dbReference type="InterPro" id="IPR005025">
    <property type="entry name" value="FMN_Rdtase-like_dom"/>
</dbReference>
<dbReference type="PANTHER" id="PTHR30543:SF21">
    <property type="entry name" value="NAD(P)H-DEPENDENT FMN REDUCTASE LOT6"/>
    <property type="match status" value="1"/>
</dbReference>
<reference evidence="2 3" key="1">
    <citation type="submission" date="2018-05" db="EMBL/GenBank/DDBJ databases">
        <authorList>
            <person name="Zhang Y.-J."/>
        </authorList>
    </citation>
    <scope>NUCLEOTIDE SEQUENCE [LARGE SCALE GENOMIC DNA]</scope>
    <source>
        <strain evidence="2 3">CY04</strain>
    </source>
</reference>
<dbReference type="RefSeq" id="WP_167683604.1">
    <property type="nucleotide sequence ID" value="NZ_QHLQ01000006.1"/>
</dbReference>
<sequence length="178" mass="18646">MPDPVILTLSGSLRREATNRKLLAEAVRLIGDATHVEADLNLPLYDGDVESSDGIPAAVQTLADQITAADAVIISTPEYNKAPSGVLKNALDWVSRTDGRPLAGKPVAVMSAAAGRAGGEVAQAMLRTMLISFQPSVVAGPALHLAGSGSQFDETGHLTSDQYLTTLSALMQNLRKEI</sequence>
<evidence type="ECO:0000259" key="1">
    <source>
        <dbReference type="Pfam" id="PF03358"/>
    </source>
</evidence>
<comment type="caution">
    <text evidence="2">The sequence shown here is derived from an EMBL/GenBank/DDBJ whole genome shotgun (WGS) entry which is preliminary data.</text>
</comment>
<gene>
    <name evidence="2" type="ORF">DL239_08570</name>
</gene>
<keyword evidence="3" id="KW-1185">Reference proteome</keyword>
<evidence type="ECO:0000313" key="3">
    <source>
        <dbReference type="Proteomes" id="UP001429564"/>
    </source>
</evidence>